<keyword evidence="2" id="KW-1185">Reference proteome</keyword>
<dbReference type="KEGG" id="blen:NCTC4824_03705"/>
<evidence type="ECO:0000313" key="2">
    <source>
        <dbReference type="Proteomes" id="UP000249134"/>
    </source>
</evidence>
<accession>A0A2X4WD34</accession>
<protein>
    <submittedName>
        <fullName evidence="1">Uncharacterized protein</fullName>
    </submittedName>
</protein>
<dbReference type="AlphaFoldDB" id="A0A2X4WD34"/>
<name>A0A2X4WD34_LEDLE</name>
<sequence>MRLELYNGELTNRIRKTTNIKNEIASLIEKSTYYLVNQLKPSGQFEYGYFSAFAKRIVTYNIVRHASSLYSMAEGYELVKDEKILDAIERGIEYLIGEAIVYKNEGNQKLHMLWMMQITMK</sequence>
<dbReference type="Proteomes" id="UP000249134">
    <property type="component" value="Chromosome 1"/>
</dbReference>
<evidence type="ECO:0000313" key="1">
    <source>
        <dbReference type="EMBL" id="SQI62617.1"/>
    </source>
</evidence>
<dbReference type="STRING" id="1348624.GCA_001591545_03226"/>
<organism evidence="1 2">
    <name type="scientific">Lederbergia lenta</name>
    <name type="common">Bacillus lentus</name>
    <dbReference type="NCBI Taxonomy" id="1467"/>
    <lineage>
        <taxon>Bacteria</taxon>
        <taxon>Bacillati</taxon>
        <taxon>Bacillota</taxon>
        <taxon>Bacilli</taxon>
        <taxon>Bacillales</taxon>
        <taxon>Bacillaceae</taxon>
        <taxon>Lederbergia</taxon>
    </lineage>
</organism>
<proteinExistence type="predicted"/>
<gene>
    <name evidence="1" type="ORF">NCTC4824_03705</name>
</gene>
<dbReference type="EMBL" id="LS483476">
    <property type="protein sequence ID" value="SQI62617.1"/>
    <property type="molecule type" value="Genomic_DNA"/>
</dbReference>
<reference evidence="1 2" key="1">
    <citation type="submission" date="2018-06" db="EMBL/GenBank/DDBJ databases">
        <authorList>
            <consortium name="Pathogen Informatics"/>
            <person name="Doyle S."/>
        </authorList>
    </citation>
    <scope>NUCLEOTIDE SEQUENCE [LARGE SCALE GENOMIC DNA]</scope>
    <source>
        <strain evidence="1 2">NCTC4824</strain>
    </source>
</reference>